<keyword evidence="1" id="KW-0732">Signal</keyword>
<dbReference type="InterPro" id="IPR023485">
    <property type="entry name" value="Ptyr_pPase"/>
</dbReference>
<accession>A0A1M5RFR1</accession>
<feature type="domain" description="Phosphotyrosine protein phosphatase I" evidence="2">
    <location>
        <begin position="22"/>
        <end position="145"/>
    </location>
</feature>
<dbReference type="Gene3D" id="3.40.50.2300">
    <property type="match status" value="1"/>
</dbReference>
<dbReference type="SUPFAM" id="SSF52788">
    <property type="entry name" value="Phosphotyrosine protein phosphatases I"/>
    <property type="match status" value="1"/>
</dbReference>
<evidence type="ECO:0000256" key="1">
    <source>
        <dbReference type="SAM" id="SignalP"/>
    </source>
</evidence>
<dbReference type="SMART" id="SM00226">
    <property type="entry name" value="LMWPc"/>
    <property type="match status" value="1"/>
</dbReference>
<dbReference type="Pfam" id="PF01451">
    <property type="entry name" value="LMWPc"/>
    <property type="match status" value="1"/>
</dbReference>
<dbReference type="RefSeq" id="WP_073136184.1">
    <property type="nucleotide sequence ID" value="NZ_FQWQ01000002.1"/>
</dbReference>
<proteinExistence type="predicted"/>
<gene>
    <name evidence="3" type="ORF">SAMN04488109_3371</name>
</gene>
<evidence type="ECO:0000259" key="2">
    <source>
        <dbReference type="SMART" id="SM00226"/>
    </source>
</evidence>
<dbReference type="OrthoDB" id="9784339at2"/>
<protein>
    <submittedName>
        <fullName evidence="3">Protein-tyrosine-phosphatase</fullName>
    </submittedName>
</protein>
<dbReference type="InterPro" id="IPR036196">
    <property type="entry name" value="Ptyr_pPase_sf"/>
</dbReference>
<feature type="chain" id="PRO_5013155429" evidence="1">
    <location>
        <begin position="20"/>
        <end position="149"/>
    </location>
</feature>
<keyword evidence="4" id="KW-1185">Reference proteome</keyword>
<evidence type="ECO:0000313" key="4">
    <source>
        <dbReference type="Proteomes" id="UP000184212"/>
    </source>
</evidence>
<evidence type="ECO:0000313" key="3">
    <source>
        <dbReference type="EMBL" id="SHH25155.1"/>
    </source>
</evidence>
<organism evidence="3 4">
    <name type="scientific">Chryseolinea serpens</name>
    <dbReference type="NCBI Taxonomy" id="947013"/>
    <lineage>
        <taxon>Bacteria</taxon>
        <taxon>Pseudomonadati</taxon>
        <taxon>Bacteroidota</taxon>
        <taxon>Cytophagia</taxon>
        <taxon>Cytophagales</taxon>
        <taxon>Fulvivirgaceae</taxon>
        <taxon>Chryseolinea</taxon>
    </lineage>
</organism>
<feature type="signal peptide" evidence="1">
    <location>
        <begin position="1"/>
        <end position="19"/>
    </location>
</feature>
<dbReference type="STRING" id="947013.SAMN04488109_3371"/>
<dbReference type="AlphaFoldDB" id="A0A1M5RFR1"/>
<name>A0A1M5RFR1_9BACT</name>
<dbReference type="EMBL" id="FQWQ01000002">
    <property type="protein sequence ID" value="SHH25155.1"/>
    <property type="molecule type" value="Genomic_DNA"/>
</dbReference>
<reference evidence="3 4" key="1">
    <citation type="submission" date="2016-11" db="EMBL/GenBank/DDBJ databases">
        <authorList>
            <person name="Jaros S."/>
            <person name="Januszkiewicz K."/>
            <person name="Wedrychowicz H."/>
        </authorList>
    </citation>
    <scope>NUCLEOTIDE SEQUENCE [LARGE SCALE GENOMIC DNA]</scope>
    <source>
        <strain evidence="3 4">DSM 24574</strain>
    </source>
</reference>
<dbReference type="Proteomes" id="UP000184212">
    <property type="component" value="Unassembled WGS sequence"/>
</dbReference>
<sequence>MRTVGCICLGLFLFAAAHAQVQTIVFVCEHGSAKSVIAATYFNKFAKEKNIPWQAVSRGTHPDAEISPKTKKLLTEDNLLDKSFIPKKLSQADVDTTRQVILFCSLPPTLQGNGKTSHWEVNAVNDDFQKLRNDIISRITPLIDSLAKH</sequence>